<name>W0AHT5_9SPHN</name>
<evidence type="ECO:0000256" key="1">
    <source>
        <dbReference type="SAM" id="MobiDB-lite"/>
    </source>
</evidence>
<proteinExistence type="predicted"/>
<dbReference type="HOGENOM" id="CLU_2702942_0_0_5"/>
<dbReference type="KEGG" id="ssan:NX02_25320"/>
<keyword evidence="2" id="KW-0472">Membrane</keyword>
<keyword evidence="2" id="KW-0812">Transmembrane</keyword>
<reference evidence="3 4" key="1">
    <citation type="submission" date="2013-07" db="EMBL/GenBank/DDBJ databases">
        <title>Completed genome of Sphingomonas sanxanigenens NX02.</title>
        <authorList>
            <person name="Ma T."/>
            <person name="Huang H."/>
            <person name="Wu M."/>
            <person name="Li X."/>
            <person name="Li G."/>
        </authorList>
    </citation>
    <scope>NUCLEOTIDE SEQUENCE [LARGE SCALE GENOMIC DNA]</scope>
    <source>
        <strain evidence="3 4">NX02</strain>
    </source>
</reference>
<evidence type="ECO:0000256" key="2">
    <source>
        <dbReference type="SAM" id="Phobius"/>
    </source>
</evidence>
<feature type="transmembrane region" description="Helical" evidence="2">
    <location>
        <begin position="49"/>
        <end position="67"/>
    </location>
</feature>
<evidence type="ECO:0000313" key="3">
    <source>
        <dbReference type="EMBL" id="AHE56671.1"/>
    </source>
</evidence>
<organism evidence="3 4">
    <name type="scientific">Sphingomonas sanxanigenens DSM 19645 = NX02</name>
    <dbReference type="NCBI Taxonomy" id="1123269"/>
    <lineage>
        <taxon>Bacteria</taxon>
        <taxon>Pseudomonadati</taxon>
        <taxon>Pseudomonadota</taxon>
        <taxon>Alphaproteobacteria</taxon>
        <taxon>Sphingomonadales</taxon>
        <taxon>Sphingomonadaceae</taxon>
        <taxon>Sphingomonas</taxon>
    </lineage>
</organism>
<keyword evidence="2" id="KW-1133">Transmembrane helix</keyword>
<dbReference type="RefSeq" id="WP_025294772.1">
    <property type="nucleotide sequence ID" value="NZ_CP006644.1"/>
</dbReference>
<keyword evidence="4" id="KW-1185">Reference proteome</keyword>
<evidence type="ECO:0000313" key="4">
    <source>
        <dbReference type="Proteomes" id="UP000018851"/>
    </source>
</evidence>
<dbReference type="EMBL" id="CP006644">
    <property type="protein sequence ID" value="AHE56671.1"/>
    <property type="molecule type" value="Genomic_DNA"/>
</dbReference>
<sequence length="73" mass="7541">MTDSKTDLPVNAATSDEGVPPLAAEAVEEARLAKAAEKRRLAGISNTQIGIGIGVGSAALLAALLYTRRGRHK</sequence>
<feature type="region of interest" description="Disordered" evidence="1">
    <location>
        <begin position="1"/>
        <end position="20"/>
    </location>
</feature>
<dbReference type="STRING" id="1123269.NX02_25320"/>
<accession>W0AHT5</accession>
<dbReference type="AlphaFoldDB" id="W0AHT5"/>
<gene>
    <name evidence="3" type="ORF">NX02_25320</name>
</gene>
<protein>
    <submittedName>
        <fullName evidence="3">Uncharacterized protein</fullName>
    </submittedName>
</protein>
<dbReference type="PATRIC" id="fig|1123269.5.peg.4965"/>
<dbReference type="Proteomes" id="UP000018851">
    <property type="component" value="Chromosome"/>
</dbReference>